<accession>A0ABQ7UJS8</accession>
<organism evidence="2 3">
    <name type="scientific">Solanum tuberosum</name>
    <name type="common">Potato</name>
    <dbReference type="NCBI Taxonomy" id="4113"/>
    <lineage>
        <taxon>Eukaryota</taxon>
        <taxon>Viridiplantae</taxon>
        <taxon>Streptophyta</taxon>
        <taxon>Embryophyta</taxon>
        <taxon>Tracheophyta</taxon>
        <taxon>Spermatophyta</taxon>
        <taxon>Magnoliopsida</taxon>
        <taxon>eudicotyledons</taxon>
        <taxon>Gunneridae</taxon>
        <taxon>Pentapetalae</taxon>
        <taxon>asterids</taxon>
        <taxon>lamiids</taxon>
        <taxon>Solanales</taxon>
        <taxon>Solanaceae</taxon>
        <taxon>Solanoideae</taxon>
        <taxon>Solaneae</taxon>
        <taxon>Solanum</taxon>
    </lineage>
</organism>
<name>A0ABQ7UJS8_SOLTU</name>
<evidence type="ECO:0000313" key="3">
    <source>
        <dbReference type="Proteomes" id="UP000826656"/>
    </source>
</evidence>
<dbReference type="EMBL" id="JAIVGD010000019">
    <property type="protein sequence ID" value="KAH0749847.1"/>
    <property type="molecule type" value="Genomic_DNA"/>
</dbReference>
<evidence type="ECO:0000259" key="1">
    <source>
        <dbReference type="Pfam" id="PF13966"/>
    </source>
</evidence>
<comment type="caution">
    <text evidence="2">The sequence shown here is derived from an EMBL/GenBank/DDBJ whole genome shotgun (WGS) entry which is preliminary data.</text>
</comment>
<gene>
    <name evidence="2" type="ORF">KY290_029079</name>
</gene>
<keyword evidence="3" id="KW-1185">Reference proteome</keyword>
<reference evidence="2 3" key="1">
    <citation type="journal article" date="2021" name="bioRxiv">
        <title>Chromosome-scale and haplotype-resolved genome assembly of a tetraploid potato cultivar.</title>
        <authorList>
            <person name="Sun H."/>
            <person name="Jiao W.-B."/>
            <person name="Krause K."/>
            <person name="Campoy J.A."/>
            <person name="Goel M."/>
            <person name="Folz-Donahue K."/>
            <person name="Kukat C."/>
            <person name="Huettel B."/>
            <person name="Schneeberger K."/>
        </authorList>
    </citation>
    <scope>NUCLEOTIDE SEQUENCE [LARGE SCALE GENOMIC DNA]</scope>
    <source>
        <strain evidence="2">SolTubOtavaFocal</strain>
        <tissue evidence="2">Leaves</tissue>
    </source>
</reference>
<sequence length="94" mass="11159">MVADCFTVTGWLIHFGRDLEELSNFARNRNGYFTVKSYYTPVQQQEENWEFNWPWKMLWRTRAPSKAVCFRWIAAKEACLTPSCSSRKRSISVQ</sequence>
<dbReference type="Proteomes" id="UP000826656">
    <property type="component" value="Unassembled WGS sequence"/>
</dbReference>
<dbReference type="Pfam" id="PF13966">
    <property type="entry name" value="zf-RVT"/>
    <property type="match status" value="1"/>
</dbReference>
<proteinExistence type="predicted"/>
<feature type="domain" description="Reverse transcriptase zinc-binding" evidence="1">
    <location>
        <begin position="33"/>
        <end position="83"/>
    </location>
</feature>
<dbReference type="InterPro" id="IPR026960">
    <property type="entry name" value="RVT-Znf"/>
</dbReference>
<evidence type="ECO:0000313" key="2">
    <source>
        <dbReference type="EMBL" id="KAH0749847.1"/>
    </source>
</evidence>
<protein>
    <recommendedName>
        <fullName evidence="1">Reverse transcriptase zinc-binding domain-containing protein</fullName>
    </recommendedName>
</protein>